<dbReference type="FunFam" id="3.40.50.1010:FF:000001">
    <property type="entry name" value="DNA polymerase I"/>
    <property type="match status" value="1"/>
</dbReference>
<dbReference type="STRING" id="1798374.A2Z33_03325"/>
<evidence type="ECO:0000256" key="2">
    <source>
        <dbReference type="ARBA" id="ARBA00022801"/>
    </source>
</evidence>
<keyword evidence="1" id="KW-0540">Nuclease</keyword>
<dbReference type="CDD" id="cd09859">
    <property type="entry name" value="PIN_53EXO"/>
    <property type="match status" value="1"/>
</dbReference>
<dbReference type="InterPro" id="IPR020046">
    <property type="entry name" value="5-3_exonucl_a-hlix_arch_N"/>
</dbReference>
<dbReference type="Pfam" id="PF02739">
    <property type="entry name" value="5_3_exonuc_N"/>
    <property type="match status" value="1"/>
</dbReference>
<protein>
    <recommendedName>
        <fullName evidence="6">5'-3' exonuclease domain-containing protein</fullName>
    </recommendedName>
</protein>
<dbReference type="GO" id="GO:0003677">
    <property type="term" value="F:DNA binding"/>
    <property type="evidence" value="ECO:0007669"/>
    <property type="project" value="UniProtKB-KW"/>
</dbReference>
<evidence type="ECO:0000256" key="1">
    <source>
        <dbReference type="ARBA" id="ARBA00022722"/>
    </source>
</evidence>
<accession>A0A1F5YVQ9</accession>
<dbReference type="InterPro" id="IPR008918">
    <property type="entry name" value="HhH2"/>
</dbReference>
<reference evidence="7 8" key="1">
    <citation type="journal article" date="2016" name="Nat. Commun.">
        <title>Thousands of microbial genomes shed light on interconnected biogeochemical processes in an aquifer system.</title>
        <authorList>
            <person name="Anantharaman K."/>
            <person name="Brown C.T."/>
            <person name="Hug L.A."/>
            <person name="Sharon I."/>
            <person name="Castelle C.J."/>
            <person name="Probst A.J."/>
            <person name="Thomas B.C."/>
            <person name="Singh A."/>
            <person name="Wilkins M.J."/>
            <person name="Karaoz U."/>
            <person name="Brodie E.L."/>
            <person name="Williams K.H."/>
            <person name="Hubbard S.S."/>
            <person name="Banfield J.F."/>
        </authorList>
    </citation>
    <scope>NUCLEOTIDE SEQUENCE [LARGE SCALE GENOMIC DNA]</scope>
</reference>
<keyword evidence="3" id="KW-0269">Exonuclease</keyword>
<sequence>MKRLVIIDGNALLHRAYHALPPLTDPDGTIVNAVYGFASVIIKLYSELKPTHMAVAFDRPVPTFRKILYKDYQAKRPEMEDALSSQIPKVQELVKAFGIPRYEADGFEADDVIGTVTKMAGDEKIDQVVIVTGDRDLLQLVKDDRVYVYMPTKGISENKIYGEKEVQDKMGVTPAQIPDLKALAGDSSDNYPGVAGIGPKTAAQLLGKYGSLERIYRKIDEVRSDMADPVAEKLKAGRETALLFHNLATIRTDVPVDVDLKKTEIKELDTDEAREFLLKLHFPSLLKRLASKSGETEKTEKPVKKKKKVHADNGQLPLV</sequence>
<dbReference type="PANTHER" id="PTHR42646:SF2">
    <property type="entry name" value="5'-3' EXONUCLEASE FAMILY PROTEIN"/>
    <property type="match status" value="1"/>
</dbReference>
<dbReference type="Gene3D" id="1.10.150.20">
    <property type="entry name" value="5' to 3' exonuclease, C-terminal subdomain"/>
    <property type="match status" value="1"/>
</dbReference>
<keyword evidence="2" id="KW-0378">Hydrolase</keyword>
<evidence type="ECO:0000256" key="4">
    <source>
        <dbReference type="ARBA" id="ARBA00023125"/>
    </source>
</evidence>
<dbReference type="SMART" id="SM00279">
    <property type="entry name" value="HhH2"/>
    <property type="match status" value="1"/>
</dbReference>
<dbReference type="FunFam" id="1.10.150.20:FF:000003">
    <property type="entry name" value="DNA polymerase I"/>
    <property type="match status" value="1"/>
</dbReference>
<evidence type="ECO:0000313" key="7">
    <source>
        <dbReference type="EMBL" id="OGG04163.1"/>
    </source>
</evidence>
<name>A0A1F5YVQ9_9BACT</name>
<dbReference type="CDD" id="cd09898">
    <property type="entry name" value="H3TH_53EXO"/>
    <property type="match status" value="1"/>
</dbReference>
<dbReference type="AlphaFoldDB" id="A0A1F5YVQ9"/>
<organism evidence="7 8">
    <name type="scientific">Candidatus Gottesmanbacteria bacterium RBG_16_52_11</name>
    <dbReference type="NCBI Taxonomy" id="1798374"/>
    <lineage>
        <taxon>Bacteria</taxon>
        <taxon>Candidatus Gottesmaniibacteriota</taxon>
    </lineage>
</organism>
<keyword evidence="4" id="KW-0238">DNA-binding</keyword>
<dbReference type="GO" id="GO:0033567">
    <property type="term" value="P:DNA replication, Okazaki fragment processing"/>
    <property type="evidence" value="ECO:0007669"/>
    <property type="project" value="InterPro"/>
</dbReference>
<dbReference type="PANTHER" id="PTHR42646">
    <property type="entry name" value="FLAP ENDONUCLEASE XNI"/>
    <property type="match status" value="1"/>
</dbReference>
<dbReference type="SUPFAM" id="SSF88723">
    <property type="entry name" value="PIN domain-like"/>
    <property type="match status" value="1"/>
</dbReference>
<dbReference type="GO" id="GO:0017108">
    <property type="term" value="F:5'-flap endonuclease activity"/>
    <property type="evidence" value="ECO:0007669"/>
    <property type="project" value="InterPro"/>
</dbReference>
<dbReference type="Gene3D" id="3.40.50.1010">
    <property type="entry name" value="5'-nuclease"/>
    <property type="match status" value="1"/>
</dbReference>
<dbReference type="InterPro" id="IPR002421">
    <property type="entry name" value="5-3_exonuclease"/>
</dbReference>
<proteinExistence type="predicted"/>
<evidence type="ECO:0000259" key="6">
    <source>
        <dbReference type="SMART" id="SM00475"/>
    </source>
</evidence>
<evidence type="ECO:0000313" key="8">
    <source>
        <dbReference type="Proteomes" id="UP000178448"/>
    </source>
</evidence>
<gene>
    <name evidence="7" type="ORF">A2Z33_03325</name>
</gene>
<evidence type="ECO:0000256" key="3">
    <source>
        <dbReference type="ARBA" id="ARBA00022839"/>
    </source>
</evidence>
<dbReference type="InterPro" id="IPR029060">
    <property type="entry name" value="PIN-like_dom_sf"/>
</dbReference>
<dbReference type="InterPro" id="IPR036279">
    <property type="entry name" value="5-3_exonuclease_C_sf"/>
</dbReference>
<dbReference type="Pfam" id="PF01367">
    <property type="entry name" value="5_3_exonuc"/>
    <property type="match status" value="1"/>
</dbReference>
<dbReference type="InterPro" id="IPR020045">
    <property type="entry name" value="DNA_polI_H3TH"/>
</dbReference>
<comment type="caution">
    <text evidence="7">The sequence shown here is derived from an EMBL/GenBank/DDBJ whole genome shotgun (WGS) entry which is preliminary data.</text>
</comment>
<feature type="domain" description="5'-3' exonuclease" evidence="6">
    <location>
        <begin position="2"/>
        <end position="266"/>
    </location>
</feature>
<dbReference type="SUPFAM" id="SSF47807">
    <property type="entry name" value="5' to 3' exonuclease, C-terminal subdomain"/>
    <property type="match status" value="1"/>
</dbReference>
<feature type="region of interest" description="Disordered" evidence="5">
    <location>
        <begin position="291"/>
        <end position="319"/>
    </location>
</feature>
<dbReference type="InterPro" id="IPR038969">
    <property type="entry name" value="FEN"/>
</dbReference>
<evidence type="ECO:0000256" key="5">
    <source>
        <dbReference type="SAM" id="MobiDB-lite"/>
    </source>
</evidence>
<dbReference type="EMBL" id="MFJD01000004">
    <property type="protein sequence ID" value="OGG04163.1"/>
    <property type="molecule type" value="Genomic_DNA"/>
</dbReference>
<dbReference type="Proteomes" id="UP000178448">
    <property type="component" value="Unassembled WGS sequence"/>
</dbReference>
<dbReference type="SMART" id="SM00475">
    <property type="entry name" value="53EXOc"/>
    <property type="match status" value="1"/>
</dbReference>
<dbReference type="GO" id="GO:0008409">
    <property type="term" value="F:5'-3' exonuclease activity"/>
    <property type="evidence" value="ECO:0007669"/>
    <property type="project" value="InterPro"/>
</dbReference>